<keyword evidence="1" id="KW-1133">Transmembrane helix</keyword>
<accession>A0ABC9TSI4</accession>
<protein>
    <submittedName>
        <fullName evidence="2">Uncharacterized protein</fullName>
    </submittedName>
</protein>
<dbReference type="Proteomes" id="UP000016491">
    <property type="component" value="Unassembled WGS sequence"/>
</dbReference>
<evidence type="ECO:0000256" key="1">
    <source>
        <dbReference type="SAM" id="Phobius"/>
    </source>
</evidence>
<sequence>MKEVKNLEQKNIRKIMQLVLLGIGCSILLPFLLPFALGIAVNVISLGIPFFVVLCALKNPWALGVLKNMRKHLVTMLGGTIPEAFQEEDTKAAKTESAPLDTEAVSEAMEDSVEDADTQTIIAWYGRIGKERLNQIVTNLNAKGIYECWLRRDGICNIRTPKGYRRVGCLPEYPGEKAEDICRFLTREGGLQASVKGRYVYLSWNG</sequence>
<comment type="caution">
    <text evidence="2">The sequence shown here is derived from an EMBL/GenBank/DDBJ whole genome shotgun (WGS) entry which is preliminary data.</text>
</comment>
<organism evidence="2 3">
    <name type="scientific">[Clostridium] symbiosum ATCC 14940</name>
    <dbReference type="NCBI Taxonomy" id="411472"/>
    <lineage>
        <taxon>Bacteria</taxon>
        <taxon>Bacillati</taxon>
        <taxon>Bacillota</taxon>
        <taxon>Clostridia</taxon>
        <taxon>Lachnospirales</taxon>
        <taxon>Lachnospiraceae</taxon>
        <taxon>Otoolea</taxon>
    </lineage>
</organism>
<keyword evidence="1" id="KW-0812">Transmembrane</keyword>
<dbReference type="EMBL" id="AWSU01000344">
    <property type="protein sequence ID" value="ERI74127.1"/>
    <property type="molecule type" value="Genomic_DNA"/>
</dbReference>
<name>A0ABC9TSI4_CLOSY</name>
<proteinExistence type="predicted"/>
<evidence type="ECO:0000313" key="3">
    <source>
        <dbReference type="Proteomes" id="UP000016491"/>
    </source>
</evidence>
<feature type="transmembrane region" description="Helical" evidence="1">
    <location>
        <begin position="15"/>
        <end position="33"/>
    </location>
</feature>
<feature type="transmembrane region" description="Helical" evidence="1">
    <location>
        <begin position="39"/>
        <end position="61"/>
    </location>
</feature>
<keyword evidence="1" id="KW-0472">Membrane</keyword>
<reference evidence="2 3" key="1">
    <citation type="submission" date="2013-07" db="EMBL/GenBank/DDBJ databases">
        <authorList>
            <person name="Weinstock G."/>
            <person name="Sodergren E."/>
            <person name="Wylie T."/>
            <person name="Fulton L."/>
            <person name="Fulton R."/>
            <person name="Fronick C."/>
            <person name="O'Laughlin M."/>
            <person name="Godfrey J."/>
            <person name="Miner T."/>
            <person name="Herter B."/>
            <person name="Appelbaum E."/>
            <person name="Cordes M."/>
            <person name="Lek S."/>
            <person name="Wollam A."/>
            <person name="Pepin K.H."/>
            <person name="Palsikar V.B."/>
            <person name="Mitreva M."/>
            <person name="Wilson R.K."/>
        </authorList>
    </citation>
    <scope>NUCLEOTIDE SEQUENCE [LARGE SCALE GENOMIC DNA]</scope>
    <source>
        <strain evidence="2 3">ATCC 14940</strain>
    </source>
</reference>
<gene>
    <name evidence="2" type="ORF">CLOSYM_04385</name>
</gene>
<dbReference type="AlphaFoldDB" id="A0ABC9TSI4"/>
<evidence type="ECO:0000313" key="2">
    <source>
        <dbReference type="EMBL" id="ERI74127.1"/>
    </source>
</evidence>
<dbReference type="PROSITE" id="PS51257">
    <property type="entry name" value="PROKAR_LIPOPROTEIN"/>
    <property type="match status" value="1"/>
</dbReference>